<evidence type="ECO:0000256" key="3">
    <source>
        <dbReference type="ARBA" id="ARBA00023242"/>
    </source>
</evidence>
<evidence type="ECO:0000256" key="11">
    <source>
        <dbReference type="RuleBase" id="RU003457"/>
    </source>
</evidence>
<dbReference type="InterPro" id="IPR011051">
    <property type="entry name" value="RmlC_Cupin_sf"/>
</dbReference>
<sequence>MTSKTVKLSLSSIEADEGDGAVVRRSIGRPELKLLDPFLMLDEFKVKPPAGFPDHPHRGFETVSYVLKGTGQHEDFCGHKGALNSGDVQWMTAGRGIVHCEMPQGTDEAHGLQLWVNLAKKDKMIEPAYQELLDKDIPRSTEDGTTIKVIAGKAFGKTSPMYTRTPTMYLDFKMQKGSSVDQPIPTGWNSFIYVLSGSAHFGNSDKPTTGKPYDTLVLSEEGDFIHIFNQESDTCHFVLIGGQPLNEPVAQYGPFVMNTDEEIEQALLDYKLGQNANKDFIQSIDYVKIPIILEAFLRSGRNKLGVLIKRNLCTGMSSRSVRKSVLSVEQDEGVGARVRRSIGRREIPNLDPFLMLDEFKGDGKGGFPDHPHRGFETVSYIIKGGVQHEDFCGHKGTLDDGDVQWMTAGRGIVHSEIPKKGITEQHGLQLWVNLAHKHKMIDPTYQELKDKNIPRTKQNGVRVKVIAGESLGIKSSVFTRTPTMYLDFKLDKGAVLNQPIPMEWNAFIYTLTGKVCIGKEDSAGEYDPHHTVVLEQNGDHVRVENKNSEVAHFLLIAGQPLKEPIKKHGPFVMTTNEEIEQAISDYRNGRNGFEKALTWQSKYMKKQKKKM</sequence>
<dbReference type="AlphaFoldDB" id="A0A6J8AYI5"/>
<accession>A0A6J8AYI5</accession>
<dbReference type="EC" id="1.13.11.24" evidence="8"/>
<dbReference type="CDD" id="cd02247">
    <property type="entry name" value="cupin_pirin_C"/>
    <property type="match status" value="2"/>
</dbReference>
<evidence type="ECO:0000256" key="6">
    <source>
        <dbReference type="ARBA" id="ARBA00060642"/>
    </source>
</evidence>
<proteinExistence type="inferred from homology"/>
<comment type="subcellular location">
    <subcellularLocation>
        <location evidence="1">Nucleus</location>
    </subcellularLocation>
</comment>
<feature type="domain" description="Pirin N-terminal" evidence="12">
    <location>
        <begin position="336"/>
        <end position="432"/>
    </location>
</feature>
<gene>
    <name evidence="14" type="ORF">MCOR_11796</name>
</gene>
<evidence type="ECO:0000313" key="15">
    <source>
        <dbReference type="Proteomes" id="UP000507470"/>
    </source>
</evidence>
<organism evidence="14 15">
    <name type="scientific">Mytilus coruscus</name>
    <name type="common">Sea mussel</name>
    <dbReference type="NCBI Taxonomy" id="42192"/>
    <lineage>
        <taxon>Eukaryota</taxon>
        <taxon>Metazoa</taxon>
        <taxon>Spiralia</taxon>
        <taxon>Lophotrochozoa</taxon>
        <taxon>Mollusca</taxon>
        <taxon>Bivalvia</taxon>
        <taxon>Autobranchia</taxon>
        <taxon>Pteriomorphia</taxon>
        <taxon>Mytilida</taxon>
        <taxon>Mytiloidea</taxon>
        <taxon>Mytilidae</taxon>
        <taxon>Mytilinae</taxon>
        <taxon>Mytilus</taxon>
    </lineage>
</organism>
<comment type="function">
    <text evidence="5">Transcriptional coregulator of NF-kappa-B which facilitates binding of NF-kappa-B proteins to target kappa-B genes in a redox-state-dependent manner. May be required for efficient terminal myeloid maturation of hematopoietic cells. Has quercetin 2,3-dioxygenase activity (in vitro).</text>
</comment>
<evidence type="ECO:0000256" key="2">
    <source>
        <dbReference type="ARBA" id="ARBA00008416"/>
    </source>
</evidence>
<dbReference type="OrthoDB" id="198735at2759"/>
<dbReference type="PANTHER" id="PTHR13903:SF8">
    <property type="entry name" value="PIRIN"/>
    <property type="match status" value="1"/>
</dbReference>
<keyword evidence="3" id="KW-0539">Nucleus</keyword>
<name>A0A6J8AYI5_MYTCO</name>
<dbReference type="Pfam" id="PF02678">
    <property type="entry name" value="Pirin"/>
    <property type="match status" value="2"/>
</dbReference>
<evidence type="ECO:0000256" key="7">
    <source>
        <dbReference type="ARBA" id="ARBA00064668"/>
    </source>
</evidence>
<keyword evidence="15" id="KW-1185">Reference proteome</keyword>
<evidence type="ECO:0000259" key="12">
    <source>
        <dbReference type="Pfam" id="PF02678"/>
    </source>
</evidence>
<comment type="similarity">
    <text evidence="2 11">Belongs to the pirin family.</text>
</comment>
<dbReference type="InterPro" id="IPR008778">
    <property type="entry name" value="Pirin_C_dom"/>
</dbReference>
<dbReference type="GO" id="GO:0005634">
    <property type="term" value="C:nucleus"/>
    <property type="evidence" value="ECO:0007669"/>
    <property type="project" value="UniProtKB-SubCell"/>
</dbReference>
<evidence type="ECO:0000256" key="4">
    <source>
        <dbReference type="ARBA" id="ARBA00050845"/>
    </source>
</evidence>
<dbReference type="InterPro" id="IPR014710">
    <property type="entry name" value="RmlC-like_jellyroll"/>
</dbReference>
<dbReference type="Pfam" id="PF05726">
    <property type="entry name" value="Pirin_C"/>
    <property type="match status" value="2"/>
</dbReference>
<comment type="pathway">
    <text evidence="6">Flavonoid metabolism; quercetin degradation.</text>
</comment>
<dbReference type="InterPro" id="IPR012093">
    <property type="entry name" value="Pirin"/>
</dbReference>
<feature type="domain" description="Pirin C-terminal" evidence="13">
    <location>
        <begin position="485"/>
        <end position="592"/>
    </location>
</feature>
<evidence type="ECO:0000256" key="10">
    <source>
        <dbReference type="ARBA" id="ARBA00077684"/>
    </source>
</evidence>
<evidence type="ECO:0000313" key="14">
    <source>
        <dbReference type="EMBL" id="CAC5374392.1"/>
    </source>
</evidence>
<evidence type="ECO:0000256" key="9">
    <source>
        <dbReference type="ARBA" id="ARBA00069068"/>
    </source>
</evidence>
<dbReference type="SUPFAM" id="SSF51182">
    <property type="entry name" value="RmlC-like cupins"/>
    <property type="match status" value="2"/>
</dbReference>
<dbReference type="InterPro" id="IPR003829">
    <property type="entry name" value="Pirin_N_dom"/>
</dbReference>
<evidence type="ECO:0000256" key="5">
    <source>
        <dbReference type="ARBA" id="ARBA00054987"/>
    </source>
</evidence>
<feature type="domain" description="Pirin C-terminal" evidence="13">
    <location>
        <begin position="169"/>
        <end position="275"/>
    </location>
</feature>
<feature type="domain" description="Pirin N-terminal" evidence="12">
    <location>
        <begin position="23"/>
        <end position="116"/>
    </location>
</feature>
<comment type="subunit">
    <text evidence="7">May interact with NF1/CTF1. Interacts with BCL3. Identified in a complex comprised of PIR, BLC3, NFKB1 and target DNA.</text>
</comment>
<dbReference type="PANTHER" id="PTHR13903">
    <property type="entry name" value="PIRIN-RELATED"/>
    <property type="match status" value="1"/>
</dbReference>
<dbReference type="CDD" id="cd02909">
    <property type="entry name" value="cupin_pirin_N"/>
    <property type="match status" value="2"/>
</dbReference>
<evidence type="ECO:0000256" key="8">
    <source>
        <dbReference type="ARBA" id="ARBA00066677"/>
    </source>
</evidence>
<dbReference type="EMBL" id="CACVKT020002008">
    <property type="protein sequence ID" value="CAC5374392.1"/>
    <property type="molecule type" value="Genomic_DNA"/>
</dbReference>
<dbReference type="GO" id="GO:0008127">
    <property type="term" value="F:quercetin 2,3-dioxygenase activity"/>
    <property type="evidence" value="ECO:0007669"/>
    <property type="project" value="UniProtKB-EC"/>
</dbReference>
<dbReference type="Gene3D" id="2.60.120.10">
    <property type="entry name" value="Jelly Rolls"/>
    <property type="match status" value="4"/>
</dbReference>
<comment type="catalytic activity">
    <reaction evidence="4">
        <text>quercetin + O2 = 2-(3,4-dihydroxybenzoyloxy)-4,6-dihydroxybenzoate + CO</text>
        <dbReference type="Rhea" id="RHEA:15381"/>
        <dbReference type="ChEBI" id="CHEBI:15379"/>
        <dbReference type="ChEBI" id="CHEBI:17245"/>
        <dbReference type="ChEBI" id="CHEBI:57628"/>
        <dbReference type="ChEBI" id="CHEBI:57694"/>
        <dbReference type="EC" id="1.13.11.24"/>
    </reaction>
</comment>
<evidence type="ECO:0000259" key="13">
    <source>
        <dbReference type="Pfam" id="PF05726"/>
    </source>
</evidence>
<dbReference type="Proteomes" id="UP000507470">
    <property type="component" value="Unassembled WGS sequence"/>
</dbReference>
<protein>
    <recommendedName>
        <fullName evidence="9">Pirin</fullName>
        <ecNumber evidence="8">1.13.11.24</ecNumber>
    </recommendedName>
    <alternativeName>
        <fullName evidence="10">Probable quercetin 2,3-dioxygenase PIR</fullName>
    </alternativeName>
</protein>
<dbReference type="FunFam" id="2.60.120.10:FF:000055">
    <property type="entry name" value="pirin"/>
    <property type="match status" value="2"/>
</dbReference>
<evidence type="ECO:0000256" key="1">
    <source>
        <dbReference type="ARBA" id="ARBA00004123"/>
    </source>
</evidence>
<keyword evidence="14" id="KW-0560">Oxidoreductase</keyword>
<reference evidence="14 15" key="1">
    <citation type="submission" date="2020-06" db="EMBL/GenBank/DDBJ databases">
        <authorList>
            <person name="Li R."/>
            <person name="Bekaert M."/>
        </authorList>
    </citation>
    <scope>NUCLEOTIDE SEQUENCE [LARGE SCALE GENOMIC DNA]</scope>
    <source>
        <strain evidence="15">wild</strain>
    </source>
</reference>